<dbReference type="SUPFAM" id="SSF47413">
    <property type="entry name" value="lambda repressor-like DNA-binding domains"/>
    <property type="match status" value="1"/>
</dbReference>
<accession>A0ABX2EZ25</accession>
<dbReference type="InterPro" id="IPR001387">
    <property type="entry name" value="Cro/C1-type_HTH"/>
</dbReference>
<dbReference type="EMBL" id="JAAATY010000003">
    <property type="protein sequence ID" value="NRN64139.1"/>
    <property type="molecule type" value="Genomic_DNA"/>
</dbReference>
<reference evidence="2 3" key="1">
    <citation type="submission" date="2020-01" db="EMBL/GenBank/DDBJ databases">
        <title>Kibdelosporangium persica a novel Actinomycetes from a hot desert in Iran.</title>
        <authorList>
            <person name="Safaei N."/>
            <person name="Zaburannyi N."/>
            <person name="Mueller R."/>
            <person name="Wink J."/>
        </authorList>
    </citation>
    <scope>NUCLEOTIDE SEQUENCE [LARGE SCALE GENOMIC DNA]</scope>
    <source>
        <strain evidence="2 3">4NS15</strain>
    </source>
</reference>
<organism evidence="2 3">
    <name type="scientific">Kibdelosporangium persicum</name>
    <dbReference type="NCBI Taxonomy" id="2698649"/>
    <lineage>
        <taxon>Bacteria</taxon>
        <taxon>Bacillati</taxon>
        <taxon>Actinomycetota</taxon>
        <taxon>Actinomycetes</taxon>
        <taxon>Pseudonocardiales</taxon>
        <taxon>Pseudonocardiaceae</taxon>
        <taxon>Kibdelosporangium</taxon>
    </lineage>
</organism>
<proteinExistence type="predicted"/>
<dbReference type="SMART" id="SM00530">
    <property type="entry name" value="HTH_XRE"/>
    <property type="match status" value="1"/>
</dbReference>
<comment type="caution">
    <text evidence="2">The sequence shown here is derived from an EMBL/GenBank/DDBJ whole genome shotgun (WGS) entry which is preliminary data.</text>
</comment>
<dbReference type="RefSeq" id="WP_173125701.1">
    <property type="nucleotide sequence ID" value="NZ_JAAATY010000003.1"/>
</dbReference>
<keyword evidence="3" id="KW-1185">Reference proteome</keyword>
<feature type="domain" description="HTH cro/C1-type" evidence="1">
    <location>
        <begin position="9"/>
        <end position="64"/>
    </location>
</feature>
<dbReference type="Gene3D" id="1.10.260.40">
    <property type="entry name" value="lambda repressor-like DNA-binding domains"/>
    <property type="match status" value="1"/>
</dbReference>
<protein>
    <submittedName>
        <fullName evidence="2">Transcriptional regulator</fullName>
    </submittedName>
</protein>
<dbReference type="Pfam" id="PF13560">
    <property type="entry name" value="HTH_31"/>
    <property type="match status" value="1"/>
</dbReference>
<dbReference type="Pfam" id="PF19054">
    <property type="entry name" value="DUF5753"/>
    <property type="match status" value="1"/>
</dbReference>
<evidence type="ECO:0000259" key="1">
    <source>
        <dbReference type="SMART" id="SM00530"/>
    </source>
</evidence>
<sequence length="265" mass="29549">MRKRALGKELRKLREAANVRVETAAEELDCSVAKVRHIEGGRNVVKKTELSALVRLYRADDRLPVLEEIRREASKPGWWSTAKLPPYMQTYVGAESDARSMSVFTLELIPGLLQIEDYTRDLNRVFGITDVDNIIKVRTRRQHRLLDDDPLTLHAICSAAALQRLASAPYAEAQLAHLMAMSLQPNVTVQILPFDAGLHPAVMGGFVLLDFDPEISLPAVYFENVVAGDFVDDARIVSEVAASFATLRESAMSAAESIRYIKELM</sequence>
<dbReference type="InterPro" id="IPR043917">
    <property type="entry name" value="DUF5753"/>
</dbReference>
<name>A0ABX2EZ25_9PSEU</name>
<dbReference type="Proteomes" id="UP000763557">
    <property type="component" value="Unassembled WGS sequence"/>
</dbReference>
<evidence type="ECO:0000313" key="2">
    <source>
        <dbReference type="EMBL" id="NRN64139.1"/>
    </source>
</evidence>
<gene>
    <name evidence="2" type="ORF">GC106_13450</name>
</gene>
<evidence type="ECO:0000313" key="3">
    <source>
        <dbReference type="Proteomes" id="UP000763557"/>
    </source>
</evidence>
<dbReference type="CDD" id="cd00093">
    <property type="entry name" value="HTH_XRE"/>
    <property type="match status" value="1"/>
</dbReference>
<dbReference type="InterPro" id="IPR010982">
    <property type="entry name" value="Lambda_DNA-bd_dom_sf"/>
</dbReference>